<reference evidence="5" key="1">
    <citation type="submission" date="2017-01" db="EMBL/GenBank/DDBJ databases">
        <authorList>
            <person name="Varghese N."/>
            <person name="Submissions S."/>
        </authorList>
    </citation>
    <scope>NUCLEOTIDE SEQUENCE [LARGE SCALE GENOMIC DNA]</scope>
    <source>
        <strain evidence="5">DSM 45196</strain>
    </source>
</reference>
<dbReference type="SUPFAM" id="SSF54637">
    <property type="entry name" value="Thioesterase/thiol ester dehydrase-isomerase"/>
    <property type="match status" value="1"/>
</dbReference>
<keyword evidence="5" id="KW-1185">Reference proteome</keyword>
<evidence type="ECO:0000313" key="4">
    <source>
        <dbReference type="EMBL" id="SIS86696.1"/>
    </source>
</evidence>
<dbReference type="Pfam" id="PF03061">
    <property type="entry name" value="4HBT"/>
    <property type="match status" value="1"/>
</dbReference>
<feature type="domain" description="Thioesterase" evidence="3">
    <location>
        <begin position="1"/>
        <end position="84"/>
    </location>
</feature>
<evidence type="ECO:0000313" key="5">
    <source>
        <dbReference type="Proteomes" id="UP000186795"/>
    </source>
</evidence>
<keyword evidence="2 4" id="KW-0378">Hydrolase</keyword>
<dbReference type="InterPro" id="IPR006684">
    <property type="entry name" value="YbgC/YbaW"/>
</dbReference>
<dbReference type="EMBL" id="FTOD01000006">
    <property type="protein sequence ID" value="SIS86696.1"/>
    <property type="molecule type" value="Genomic_DNA"/>
</dbReference>
<dbReference type="CDD" id="cd00586">
    <property type="entry name" value="4HBT"/>
    <property type="match status" value="1"/>
</dbReference>
<dbReference type="AlphaFoldDB" id="A0A1N7MKM0"/>
<comment type="similarity">
    <text evidence="1">Belongs to the 4-hydroxybenzoyl-CoA thioesterase family.</text>
</comment>
<dbReference type="Proteomes" id="UP000186795">
    <property type="component" value="Unassembled WGS sequence"/>
</dbReference>
<name>A0A1N7MKM0_9BACL</name>
<dbReference type="InterPro" id="IPR029069">
    <property type="entry name" value="HotDog_dom_sf"/>
</dbReference>
<dbReference type="PIRSF" id="PIRSF003230">
    <property type="entry name" value="YbgC"/>
    <property type="match status" value="1"/>
</dbReference>
<sequence length="127" mass="15044">MGVAHHSNYAVWFEVGRTDWIRKAGLSYGELENRGFLLPVVDLHCRFISPARYDDTLFIWTWVGEMRGPKITFCYEVCRADEGTLLARGETIHFWTDRNLKRFNLERKEPRLFRLLSERIFSGQTEE</sequence>
<evidence type="ECO:0000256" key="2">
    <source>
        <dbReference type="ARBA" id="ARBA00022801"/>
    </source>
</evidence>
<evidence type="ECO:0000259" key="3">
    <source>
        <dbReference type="Pfam" id="PF03061"/>
    </source>
</evidence>
<proteinExistence type="inferred from homology"/>
<dbReference type="Gene3D" id="3.10.129.10">
    <property type="entry name" value="Hotdog Thioesterase"/>
    <property type="match status" value="1"/>
</dbReference>
<dbReference type="InterPro" id="IPR006683">
    <property type="entry name" value="Thioestr_dom"/>
</dbReference>
<accession>A0A1N7MKM0</accession>
<dbReference type="GO" id="GO:0047617">
    <property type="term" value="F:fatty acyl-CoA hydrolase activity"/>
    <property type="evidence" value="ECO:0007669"/>
    <property type="project" value="TreeGrafter"/>
</dbReference>
<dbReference type="InterPro" id="IPR050563">
    <property type="entry name" value="4-hydroxybenzoyl-CoA_TE"/>
</dbReference>
<gene>
    <name evidence="4" type="ORF">SAMN05421790_106167</name>
</gene>
<evidence type="ECO:0000256" key="1">
    <source>
        <dbReference type="ARBA" id="ARBA00005953"/>
    </source>
</evidence>
<dbReference type="PANTHER" id="PTHR31793">
    <property type="entry name" value="4-HYDROXYBENZOYL-COA THIOESTERASE FAMILY MEMBER"/>
    <property type="match status" value="1"/>
</dbReference>
<dbReference type="PANTHER" id="PTHR31793:SF27">
    <property type="entry name" value="NOVEL THIOESTERASE SUPERFAMILY DOMAIN AND SAPOSIN A-TYPE DOMAIN CONTAINING PROTEIN (0610012H03RIK)"/>
    <property type="match status" value="1"/>
</dbReference>
<organism evidence="4 5">
    <name type="scientific">Kroppenstedtia eburnea</name>
    <dbReference type="NCBI Taxonomy" id="714067"/>
    <lineage>
        <taxon>Bacteria</taxon>
        <taxon>Bacillati</taxon>
        <taxon>Bacillota</taxon>
        <taxon>Bacilli</taxon>
        <taxon>Bacillales</taxon>
        <taxon>Thermoactinomycetaceae</taxon>
        <taxon>Kroppenstedtia</taxon>
    </lineage>
</organism>
<protein>
    <submittedName>
        <fullName evidence="4">Acyl-CoA thioester hydrolase</fullName>
    </submittedName>
</protein>